<gene>
    <name evidence="1" type="ORF">LSAT_V11C100032300</name>
</gene>
<dbReference type="EMBL" id="NBSK02000001">
    <property type="protein sequence ID" value="KAJ0226224.1"/>
    <property type="molecule type" value="Genomic_DNA"/>
</dbReference>
<proteinExistence type="predicted"/>
<accession>A0A9R1XUL3</accession>
<evidence type="ECO:0000313" key="1">
    <source>
        <dbReference type="EMBL" id="KAJ0226224.1"/>
    </source>
</evidence>
<dbReference type="Proteomes" id="UP000235145">
    <property type="component" value="Unassembled WGS sequence"/>
</dbReference>
<protein>
    <submittedName>
        <fullName evidence="1">Uncharacterized protein</fullName>
    </submittedName>
</protein>
<comment type="caution">
    <text evidence="1">The sequence shown here is derived from an EMBL/GenBank/DDBJ whole genome shotgun (WGS) entry which is preliminary data.</text>
</comment>
<reference evidence="1 2" key="1">
    <citation type="journal article" date="2017" name="Nat. Commun.">
        <title>Genome assembly with in vitro proximity ligation data and whole-genome triplication in lettuce.</title>
        <authorList>
            <person name="Reyes-Chin-Wo S."/>
            <person name="Wang Z."/>
            <person name="Yang X."/>
            <person name="Kozik A."/>
            <person name="Arikit S."/>
            <person name="Song C."/>
            <person name="Xia L."/>
            <person name="Froenicke L."/>
            <person name="Lavelle D.O."/>
            <person name="Truco M.J."/>
            <person name="Xia R."/>
            <person name="Zhu S."/>
            <person name="Xu C."/>
            <person name="Xu H."/>
            <person name="Xu X."/>
            <person name="Cox K."/>
            <person name="Korf I."/>
            <person name="Meyers B.C."/>
            <person name="Michelmore R.W."/>
        </authorList>
    </citation>
    <scope>NUCLEOTIDE SEQUENCE [LARGE SCALE GENOMIC DNA]</scope>
    <source>
        <strain evidence="2">cv. Salinas</strain>
        <tissue evidence="1">Seedlings</tissue>
    </source>
</reference>
<dbReference type="AlphaFoldDB" id="A0A9R1XUL3"/>
<keyword evidence="2" id="KW-1185">Reference proteome</keyword>
<organism evidence="1 2">
    <name type="scientific">Lactuca sativa</name>
    <name type="common">Garden lettuce</name>
    <dbReference type="NCBI Taxonomy" id="4236"/>
    <lineage>
        <taxon>Eukaryota</taxon>
        <taxon>Viridiplantae</taxon>
        <taxon>Streptophyta</taxon>
        <taxon>Embryophyta</taxon>
        <taxon>Tracheophyta</taxon>
        <taxon>Spermatophyta</taxon>
        <taxon>Magnoliopsida</taxon>
        <taxon>eudicotyledons</taxon>
        <taxon>Gunneridae</taxon>
        <taxon>Pentapetalae</taxon>
        <taxon>asterids</taxon>
        <taxon>campanulids</taxon>
        <taxon>Asterales</taxon>
        <taxon>Asteraceae</taxon>
        <taxon>Cichorioideae</taxon>
        <taxon>Cichorieae</taxon>
        <taxon>Lactucinae</taxon>
        <taxon>Lactuca</taxon>
    </lineage>
</organism>
<name>A0A9R1XUL3_LACSA</name>
<evidence type="ECO:0000313" key="2">
    <source>
        <dbReference type="Proteomes" id="UP000235145"/>
    </source>
</evidence>
<sequence>MPDSLEFEPLSTEIDGLVRRVAGGGKSEKFPAEKKCCIRQKKSSKYVGEFEGEKRFVAYLNWDEGEQKVLLFAATPLAETRDPFA</sequence>